<dbReference type="FunFam" id="2.30.30.30:FF:000053">
    <property type="entry name" value="Protein RNA-directed DNA methylation 3"/>
    <property type="match status" value="1"/>
</dbReference>
<dbReference type="GO" id="GO:0032784">
    <property type="term" value="P:regulation of DNA-templated transcription elongation"/>
    <property type="evidence" value="ECO:0007669"/>
    <property type="project" value="InterPro"/>
</dbReference>
<dbReference type="CDD" id="cd06084">
    <property type="entry name" value="KOW_Spt5_4"/>
    <property type="match status" value="1"/>
</dbReference>
<feature type="compositionally biased region" description="Polar residues" evidence="5">
    <location>
        <begin position="1382"/>
        <end position="1400"/>
    </location>
</feature>
<dbReference type="SUPFAM" id="SSF50104">
    <property type="entry name" value="Translation proteins SH3-like domain"/>
    <property type="match status" value="1"/>
</dbReference>
<evidence type="ECO:0000256" key="5">
    <source>
        <dbReference type="SAM" id="MobiDB-lite"/>
    </source>
</evidence>
<dbReference type="GO" id="GO:0003729">
    <property type="term" value="F:mRNA binding"/>
    <property type="evidence" value="ECO:0007669"/>
    <property type="project" value="TreeGrafter"/>
</dbReference>
<dbReference type="InterPro" id="IPR041977">
    <property type="entry name" value="KOW_Spt5_4"/>
</dbReference>
<dbReference type="InterPro" id="IPR036875">
    <property type="entry name" value="Znf_CCHC_sf"/>
</dbReference>
<comment type="similarity">
    <text evidence="2">Belongs to the SPT5 family.</text>
</comment>
<feature type="compositionally biased region" description="Gly residues" evidence="5">
    <location>
        <begin position="1516"/>
        <end position="1526"/>
    </location>
</feature>
<feature type="domain" description="CCHC-type" evidence="6">
    <location>
        <begin position="1302"/>
        <end position="1317"/>
    </location>
</feature>
<feature type="domain" description="CCHC-type" evidence="6">
    <location>
        <begin position="1566"/>
        <end position="1581"/>
    </location>
</feature>
<dbReference type="InterPro" id="IPR008991">
    <property type="entry name" value="Translation_prot_SH3-like_sf"/>
</dbReference>
<evidence type="ECO:0000259" key="6">
    <source>
        <dbReference type="PROSITE" id="PS50158"/>
    </source>
</evidence>
<dbReference type="GO" id="GO:0032044">
    <property type="term" value="C:DSIF complex"/>
    <property type="evidence" value="ECO:0007669"/>
    <property type="project" value="TreeGrafter"/>
</dbReference>
<feature type="region of interest" description="Disordered" evidence="5">
    <location>
        <begin position="793"/>
        <end position="907"/>
    </location>
</feature>
<keyword evidence="4" id="KW-0863">Zinc-finger</keyword>
<dbReference type="GO" id="GO:0006357">
    <property type="term" value="P:regulation of transcription by RNA polymerase II"/>
    <property type="evidence" value="ECO:0007669"/>
    <property type="project" value="InterPro"/>
</dbReference>
<feature type="domain" description="CCHC-type" evidence="6">
    <location>
        <begin position="1533"/>
        <end position="1548"/>
    </location>
</feature>
<feature type="domain" description="CCHC-type" evidence="6">
    <location>
        <begin position="1207"/>
        <end position="1222"/>
    </location>
</feature>
<keyword evidence="8" id="KW-1185">Reference proteome</keyword>
<evidence type="ECO:0000313" key="8">
    <source>
        <dbReference type="Proteomes" id="UP001237642"/>
    </source>
</evidence>
<dbReference type="Gene3D" id="2.30.30.30">
    <property type="match status" value="2"/>
</dbReference>
<feature type="compositionally biased region" description="Polar residues" evidence="5">
    <location>
        <begin position="674"/>
        <end position="688"/>
    </location>
</feature>
<gene>
    <name evidence="7" type="ORF">POM88_041237</name>
</gene>
<feature type="domain" description="CCHC-type" evidence="6">
    <location>
        <begin position="914"/>
        <end position="929"/>
    </location>
</feature>
<keyword evidence="4" id="KW-0479">Metal-binding</keyword>
<dbReference type="CDD" id="cd06081">
    <property type="entry name" value="KOW_Spt5_1"/>
    <property type="match status" value="1"/>
</dbReference>
<keyword evidence="3" id="KW-0539">Nucleus</keyword>
<dbReference type="InterPro" id="IPR014722">
    <property type="entry name" value="Rib_uL2_dom2"/>
</dbReference>
<evidence type="ECO:0000256" key="2">
    <source>
        <dbReference type="ARBA" id="ARBA00006956"/>
    </source>
</evidence>
<dbReference type="SMART" id="SM00739">
    <property type="entry name" value="KOW"/>
    <property type="match status" value="3"/>
</dbReference>
<feature type="region of interest" description="Disordered" evidence="5">
    <location>
        <begin position="539"/>
        <end position="572"/>
    </location>
</feature>
<dbReference type="InterPro" id="IPR039385">
    <property type="entry name" value="NGN_Euk"/>
</dbReference>
<feature type="compositionally biased region" description="Acidic residues" evidence="5">
    <location>
        <begin position="44"/>
        <end position="54"/>
    </location>
</feature>
<comment type="subcellular location">
    <subcellularLocation>
        <location evidence="1">Nucleus</location>
    </subcellularLocation>
</comment>
<feature type="domain" description="CCHC-type" evidence="6">
    <location>
        <begin position="1255"/>
        <end position="1270"/>
    </location>
</feature>
<comment type="caution">
    <text evidence="7">The sequence shown here is derived from an EMBL/GenBank/DDBJ whole genome shotgun (WGS) entry which is preliminary data.</text>
</comment>
<feature type="region of interest" description="Disordered" evidence="5">
    <location>
        <begin position="1"/>
        <end position="54"/>
    </location>
</feature>
<name>A0AAD8HEM3_9APIA</name>
<organism evidence="7 8">
    <name type="scientific">Heracleum sosnowskyi</name>
    <dbReference type="NCBI Taxonomy" id="360622"/>
    <lineage>
        <taxon>Eukaryota</taxon>
        <taxon>Viridiplantae</taxon>
        <taxon>Streptophyta</taxon>
        <taxon>Embryophyta</taxon>
        <taxon>Tracheophyta</taxon>
        <taxon>Spermatophyta</taxon>
        <taxon>Magnoliopsida</taxon>
        <taxon>eudicotyledons</taxon>
        <taxon>Gunneridae</taxon>
        <taxon>Pentapetalae</taxon>
        <taxon>asterids</taxon>
        <taxon>campanulids</taxon>
        <taxon>Apiales</taxon>
        <taxon>Apiaceae</taxon>
        <taxon>Apioideae</taxon>
        <taxon>apioid superclade</taxon>
        <taxon>Tordylieae</taxon>
        <taxon>Tordyliinae</taxon>
        <taxon>Heracleum</taxon>
    </lineage>
</organism>
<feature type="domain" description="CCHC-type" evidence="6">
    <location>
        <begin position="1276"/>
        <end position="1291"/>
    </location>
</feature>
<dbReference type="InterPro" id="IPR005824">
    <property type="entry name" value="KOW"/>
</dbReference>
<evidence type="ECO:0000313" key="7">
    <source>
        <dbReference type="EMBL" id="KAK1365676.1"/>
    </source>
</evidence>
<dbReference type="InterPro" id="IPR005100">
    <property type="entry name" value="NGN-domain"/>
</dbReference>
<feature type="region of interest" description="Disordered" evidence="5">
    <location>
        <begin position="1353"/>
        <end position="1526"/>
    </location>
</feature>
<dbReference type="Proteomes" id="UP001237642">
    <property type="component" value="Unassembled WGS sequence"/>
</dbReference>
<feature type="region of interest" description="Disordered" evidence="5">
    <location>
        <begin position="674"/>
        <end position="713"/>
    </location>
</feature>
<feature type="domain" description="CCHC-type" evidence="6">
    <location>
        <begin position="989"/>
        <end position="1004"/>
    </location>
</feature>
<dbReference type="CDD" id="cd09888">
    <property type="entry name" value="NGN_Euk"/>
    <property type="match status" value="1"/>
</dbReference>
<dbReference type="InterPro" id="IPR041973">
    <property type="entry name" value="KOW_Spt5_1"/>
</dbReference>
<feature type="region of interest" description="Disordered" evidence="5">
    <location>
        <begin position="1090"/>
        <end position="1197"/>
    </location>
</feature>
<reference evidence="7" key="1">
    <citation type="submission" date="2023-02" db="EMBL/GenBank/DDBJ databases">
        <title>Genome of toxic invasive species Heracleum sosnowskyi carries increased number of genes despite the absence of recent whole-genome duplications.</title>
        <authorList>
            <person name="Schelkunov M."/>
            <person name="Shtratnikova V."/>
            <person name="Makarenko M."/>
            <person name="Klepikova A."/>
            <person name="Omelchenko D."/>
            <person name="Novikova G."/>
            <person name="Obukhova E."/>
            <person name="Bogdanov V."/>
            <person name="Penin A."/>
            <person name="Logacheva M."/>
        </authorList>
    </citation>
    <scope>NUCLEOTIDE SEQUENCE</scope>
    <source>
        <strain evidence="7">Hsosn_3</strain>
        <tissue evidence="7">Leaf</tissue>
    </source>
</reference>
<feature type="region of interest" description="Disordered" evidence="5">
    <location>
        <begin position="741"/>
        <end position="772"/>
    </location>
</feature>
<feature type="compositionally biased region" description="Low complexity" evidence="5">
    <location>
        <begin position="547"/>
        <end position="558"/>
    </location>
</feature>
<dbReference type="PANTHER" id="PTHR11125">
    <property type="entry name" value="SUPPRESSOR OF TY 5"/>
    <property type="match status" value="1"/>
</dbReference>
<dbReference type="InterPro" id="IPR001878">
    <property type="entry name" value="Znf_CCHC"/>
</dbReference>
<dbReference type="Pfam" id="PF03439">
    <property type="entry name" value="Spt5-NGN"/>
    <property type="match status" value="1"/>
</dbReference>
<protein>
    <submittedName>
        <fullName evidence="7">Protein RNA-directed DNA methylation 3</fullName>
    </submittedName>
</protein>
<reference evidence="7" key="2">
    <citation type="submission" date="2023-05" db="EMBL/GenBank/DDBJ databases">
        <authorList>
            <person name="Schelkunov M.I."/>
        </authorList>
    </citation>
    <scope>NUCLEOTIDE SEQUENCE</scope>
    <source>
        <strain evidence="7">Hsosn_3</strain>
        <tissue evidence="7">Leaf</tissue>
    </source>
</reference>
<dbReference type="GO" id="GO:0006368">
    <property type="term" value="P:transcription elongation by RNA polymerase II"/>
    <property type="evidence" value="ECO:0007669"/>
    <property type="project" value="TreeGrafter"/>
</dbReference>
<dbReference type="Gene3D" id="3.30.70.940">
    <property type="entry name" value="NusG, N-terminal domain"/>
    <property type="match status" value="1"/>
</dbReference>
<accession>A0AAD8HEM3</accession>
<dbReference type="PANTHER" id="PTHR11125:SF8">
    <property type="entry name" value="PROTEIN RNA-DIRECTED DNA METHYLATION 3"/>
    <property type="match status" value="1"/>
</dbReference>
<feature type="compositionally biased region" description="Polar residues" evidence="5">
    <location>
        <begin position="858"/>
        <end position="868"/>
    </location>
</feature>
<evidence type="ECO:0000256" key="1">
    <source>
        <dbReference type="ARBA" id="ARBA00004123"/>
    </source>
</evidence>
<feature type="domain" description="CCHC-type" evidence="6">
    <location>
        <begin position="1013"/>
        <end position="1028"/>
    </location>
</feature>
<dbReference type="Pfam" id="PF23291">
    <property type="entry name" value="KOW4_SPT5"/>
    <property type="match status" value="1"/>
</dbReference>
<dbReference type="PROSITE" id="PS50158">
    <property type="entry name" value="ZF_CCHC"/>
    <property type="match status" value="13"/>
</dbReference>
<dbReference type="SMART" id="SM00343">
    <property type="entry name" value="ZnF_C2HC"/>
    <property type="match status" value="13"/>
</dbReference>
<evidence type="ECO:0000256" key="4">
    <source>
        <dbReference type="PROSITE-ProRule" id="PRU00047"/>
    </source>
</evidence>
<dbReference type="InterPro" id="IPR057936">
    <property type="entry name" value="KOWx_Spt5"/>
</dbReference>
<dbReference type="EMBL" id="JAUIZM010000009">
    <property type="protein sequence ID" value="KAK1365676.1"/>
    <property type="molecule type" value="Genomic_DNA"/>
</dbReference>
<dbReference type="Gene3D" id="4.10.60.10">
    <property type="entry name" value="Zinc finger, CCHC-type"/>
    <property type="match status" value="13"/>
</dbReference>
<dbReference type="InterPro" id="IPR036735">
    <property type="entry name" value="NGN_dom_sf"/>
</dbReference>
<feature type="compositionally biased region" description="Basic and acidic residues" evidence="5">
    <location>
        <begin position="7"/>
        <end position="23"/>
    </location>
</feature>
<dbReference type="GO" id="GO:0008270">
    <property type="term" value="F:zinc ion binding"/>
    <property type="evidence" value="ECO:0007669"/>
    <property type="project" value="UniProtKB-KW"/>
</dbReference>
<feature type="compositionally biased region" description="Polar residues" evidence="5">
    <location>
        <begin position="827"/>
        <end position="844"/>
    </location>
</feature>
<dbReference type="SUPFAM" id="SSF57756">
    <property type="entry name" value="Retrovirus zinc finger-like domains"/>
    <property type="match status" value="8"/>
</dbReference>
<feature type="compositionally biased region" description="Polar residues" evidence="5">
    <location>
        <begin position="1133"/>
        <end position="1156"/>
    </location>
</feature>
<feature type="domain" description="CCHC-type" evidence="6">
    <location>
        <begin position="938"/>
        <end position="953"/>
    </location>
</feature>
<keyword evidence="4" id="KW-0862">Zinc</keyword>
<evidence type="ECO:0000256" key="3">
    <source>
        <dbReference type="ARBA" id="ARBA00023242"/>
    </source>
</evidence>
<dbReference type="Pfam" id="PF00098">
    <property type="entry name" value="zf-CCHC"/>
    <property type="match status" value="13"/>
</dbReference>
<feature type="domain" description="CCHC-type" evidence="6">
    <location>
        <begin position="1231"/>
        <end position="1246"/>
    </location>
</feature>
<feature type="compositionally biased region" description="Basic and acidic residues" evidence="5">
    <location>
        <begin position="559"/>
        <end position="572"/>
    </location>
</feature>
<feature type="domain" description="CCHC-type" evidence="6">
    <location>
        <begin position="962"/>
        <end position="977"/>
    </location>
</feature>
<dbReference type="Pfam" id="PF23037">
    <property type="entry name" value="KOWx_SPT5"/>
    <property type="match status" value="1"/>
</dbReference>
<feature type="domain" description="CCHC-type" evidence="6">
    <location>
        <begin position="1037"/>
        <end position="1052"/>
    </location>
</feature>
<dbReference type="Pfam" id="PF23042">
    <property type="entry name" value="KOW1_SPT5"/>
    <property type="match status" value="1"/>
</dbReference>
<feature type="compositionally biased region" description="Polar residues" evidence="5">
    <location>
        <begin position="1447"/>
        <end position="1463"/>
    </location>
</feature>
<dbReference type="InterPro" id="IPR039659">
    <property type="entry name" value="SPT5"/>
</dbReference>
<feature type="compositionally biased region" description="Gly residues" evidence="5">
    <location>
        <begin position="877"/>
        <end position="907"/>
    </location>
</feature>
<feature type="compositionally biased region" description="Polar residues" evidence="5">
    <location>
        <begin position="1480"/>
        <end position="1489"/>
    </location>
</feature>
<sequence length="1584" mass="166752">MSSKGKAIADGKGKRKIDDDKTGRRNKKPSGVLQFFEDSAREADDSDDDSFDSLFGDDDDCDFLEDLLDGDANVNGESQKSVAFRVPKEEEMTEEEHEKMLEKMVQERYKPGSSFVTYAEDRVNSQRPIERSTVTTGDPIMWKVKCMVGRERHSTFCLMQKYVDLQSMGKKPQIVSAFAAEHVKGAIFIEAYKKNEIYEACNGLCSIYPSRVAAVKPSEISNLLSVRSKPFNFIVGTFARVKSGKYKGDLAQVVAVNESKKKATVKLIPRIDLQAMAAKFGGGVTAKKTAGPAPAPRLISSSELEEFRPLIQSRRDRDSNTFYEVLDGMLLKDGYLYKKVRIDSLSLYGVLPSEDELLKFESSRNEESNDVEWLSELYGEQKKIITKKDDKGGGKGEGSSSSNLESDFEVHDMVFFSRTGFGVIVGTEKDDSFKVLKEGSEGQVIVNVKRRELKKASFDNKFTTWDRHKKIISINDSVRILEGLLEGRQGVVKQIYRGTVFIYNEAEQENSGYFCCKSQNCEKYKLLGDACKEKGSEQASSGFDDFPSSPKSPLSPKKPWQERDSSLNQGDKDELFSVGQSLRIRIGPLKGYLCRVLALRRSDVTVKLDSQHKILTVKAEHLVAVRGKSVPTGDGLESKPFDLLGTQEDGSGGWMDGAGTSADAQAWGTRGQTTERNSWGAFPSSSIAPNPETEAWDPLNSMDIDPKKDEGGSTWETKLEATQNSSWGAPATNETALASTEQVGGWGGSDGGWSKAASDTVGGSNTSDSWGRAKVSCEDQAGTSTDAWCAAKNKSTFDSSDPPAASWGKNIDPTNNQDAGWGKSDASDNTTSAWGSANVKTQVDSWGKGKDGEDGPSESKSCWNTSSIVADKESGGWPTGSGGGFDGIGDGRSGGRSSGRGGYGGRGGAGGNSCYKCGESGHMARECSQGGGSGSGACYKCGETGHMARECSQGGGGGGNTCYKCGETGHMARECTQGGGGGSRGGSACYKCGETGHMARECTQGGNKGGNTCYKCGETGHIARECSQGGGGGGNACYKCGETGHMARECNQGGGNGAETNGRSSWNHSSKDVGETSWSAKFVTNQNSSWGANVADDATGSWGASAPEKEIGGWSSKAVQNTSTDAPVPETGGWSSAWNKTSDTSKDVGSSWGTATSEKEKESGGWSSKATWNTPSATSDKEIGGWDNTGNDGSSGGRGAGAAGNACYKCGESGHMARECPQGGSRGGSACYKCGETGHMARECPQGGSRGGNACYKCGETGHMARECSQGGGSSCYKCGETGHMSRECSKGGAGGGGRSNCFKCGESGHMARDCTQDGGGGYSTSSWSAKNLPAQTETNPVNFEKDVGSAWGSEVAPKSSWGAGKPDDTALASEHVGGWGNTDSGRNQPTPVANDSTVSDGWGNSKGKVSASTDSWGTAADKWNNKESSGSEKVTSGWGSGPETGKPTSSWNSGTEVKNQADSWGGTADKWNNKEIPSGSVSAWNTSGGKEAGCWNTSGEKQTGGWSGASNSEGGFSGSQGFGGRGSGGNACYKCGETGHFARECSQGGGGRGGGRSGSGGGNGCYKCGQEGHFARECPSSNN</sequence>
<proteinExistence type="inferred from homology"/>